<evidence type="ECO:0000313" key="2">
    <source>
        <dbReference type="EMBL" id="KAK1452827.1"/>
    </source>
</evidence>
<feature type="region of interest" description="Disordered" evidence="1">
    <location>
        <begin position="684"/>
        <end position="709"/>
    </location>
</feature>
<accession>A0AAI9U6W6</accession>
<reference evidence="2" key="1">
    <citation type="submission" date="2016-11" db="EMBL/GenBank/DDBJ databases">
        <title>The genome sequence of Colletotrichum cuscutae.</title>
        <authorList>
            <person name="Baroncelli R."/>
        </authorList>
    </citation>
    <scope>NUCLEOTIDE SEQUENCE</scope>
    <source>
        <strain evidence="2">IMI 304802</strain>
    </source>
</reference>
<dbReference type="EMBL" id="MPDP01000293">
    <property type="protein sequence ID" value="KAK1452827.1"/>
    <property type="molecule type" value="Genomic_DNA"/>
</dbReference>
<proteinExistence type="predicted"/>
<keyword evidence="3" id="KW-1185">Reference proteome</keyword>
<dbReference type="Proteomes" id="UP001239213">
    <property type="component" value="Unassembled WGS sequence"/>
</dbReference>
<evidence type="ECO:0000313" key="3">
    <source>
        <dbReference type="Proteomes" id="UP001239213"/>
    </source>
</evidence>
<dbReference type="AlphaFoldDB" id="A0AAI9U6W6"/>
<evidence type="ECO:0000256" key="1">
    <source>
        <dbReference type="SAM" id="MobiDB-lite"/>
    </source>
</evidence>
<organism evidence="2 3">
    <name type="scientific">Colletotrichum cuscutae</name>
    <dbReference type="NCBI Taxonomy" id="1209917"/>
    <lineage>
        <taxon>Eukaryota</taxon>
        <taxon>Fungi</taxon>
        <taxon>Dikarya</taxon>
        <taxon>Ascomycota</taxon>
        <taxon>Pezizomycotina</taxon>
        <taxon>Sordariomycetes</taxon>
        <taxon>Hypocreomycetidae</taxon>
        <taxon>Glomerellales</taxon>
        <taxon>Glomerellaceae</taxon>
        <taxon>Colletotrichum</taxon>
        <taxon>Colletotrichum acutatum species complex</taxon>
    </lineage>
</organism>
<comment type="caution">
    <text evidence="2">The sequence shown here is derived from an EMBL/GenBank/DDBJ whole genome shotgun (WGS) entry which is preliminary data.</text>
</comment>
<name>A0AAI9U6W6_9PEZI</name>
<feature type="compositionally biased region" description="Basic and acidic residues" evidence="1">
    <location>
        <begin position="684"/>
        <end position="694"/>
    </location>
</feature>
<protein>
    <submittedName>
        <fullName evidence="2">Uncharacterized protein</fullName>
    </submittedName>
</protein>
<sequence length="743" mass="80662">MTCVHRAIGPGAGANLALPTIPQINFEAAQSPTLLRLFGKVHNLAPAPHSDLACLYQIKIGNMRVLDLRHVCIPSRQLLQIGLKHHAAIKGLTVAVAPLLDSLNTSVRRQSAKRTCILSDINVTTHANSEAWLSGTKPRSFAPPPGTILKLSISRVIHCKVPPNSRRIWDSTILVQTPGCGTAPMMAHHFQVKRNTDPCLGSCWPIHPKSVHVNVVYAVCKTTTYFPEVSNATRPPGAASLAALAEILTCFQTNGEISNKHFRQQGSSVALCFSTRDSRGRLIGRIHDQIPFTRYSHFLAIRRVRAVVPARHNIQCNVEGRAADPAFQVSVIATPFQKWKKIDTTNACGLPWNSRGAVVYGACQTRRRGPTFAAVFSVKKRGLQRKVHHDVIAGGKSSACHQMTGDGYSRVGSSSWNSETEPADKTVPSMPSAATGSLFNLSLSGYGGCKGVVFPLLILDISTCCLVWSFAPTAVTIAAPQHVEADVPTGGKETRAEFFQKAAQCSYSMDHIGSMSRIDPALHVVVKVEPSSVKGEHGGTMYATVLVGSAKRMHSPWNSPTKSTSPAATHELWRNVGADERADGGKHLLQVVRMEVVPSKMTHRIENWASVIEFAAERPKTPSKIAGGCHIEFGNAPMRRPISVFCGNALDCVFVPIVDLTKWIEHVATCQQIRRPIINVVHSEARNRPKMDPSKKKKRQHGKLELGRLARPRSVRDPGQFIGAAGMAWDAACVVSSCSRGSG</sequence>
<gene>
    <name evidence="2" type="ORF">CCUS01_01843</name>
</gene>